<dbReference type="AlphaFoldDB" id="A0AAV4QMJ9"/>
<feature type="non-terminal residue" evidence="1">
    <location>
        <position position="1"/>
    </location>
</feature>
<reference evidence="1 2" key="1">
    <citation type="submission" date="2021-06" db="EMBL/GenBank/DDBJ databases">
        <title>Caerostris extrusa draft genome.</title>
        <authorList>
            <person name="Kono N."/>
            <person name="Arakawa K."/>
        </authorList>
    </citation>
    <scope>NUCLEOTIDE SEQUENCE [LARGE SCALE GENOMIC DNA]</scope>
</reference>
<name>A0AAV4QMJ9_CAEEX</name>
<evidence type="ECO:0000313" key="1">
    <source>
        <dbReference type="EMBL" id="GIY09311.1"/>
    </source>
</evidence>
<protein>
    <submittedName>
        <fullName evidence="1">Uncharacterized protein</fullName>
    </submittedName>
</protein>
<keyword evidence="2" id="KW-1185">Reference proteome</keyword>
<accession>A0AAV4QMJ9</accession>
<dbReference type="EMBL" id="BPLR01006360">
    <property type="protein sequence ID" value="GIY09311.1"/>
    <property type="molecule type" value="Genomic_DNA"/>
</dbReference>
<proteinExistence type="predicted"/>
<dbReference type="Proteomes" id="UP001054945">
    <property type="component" value="Unassembled WGS sequence"/>
</dbReference>
<evidence type="ECO:0000313" key="2">
    <source>
        <dbReference type="Proteomes" id="UP001054945"/>
    </source>
</evidence>
<gene>
    <name evidence="1" type="ORF">CEXT_552401</name>
</gene>
<sequence length="76" mass="8451">SETFHFHSVAHFPTLHISPCFSRGDARSINQSSFSPNHHLRATCISASNEFFSYRSAISQISQIRQHGHSSPALAI</sequence>
<comment type="caution">
    <text evidence="1">The sequence shown here is derived from an EMBL/GenBank/DDBJ whole genome shotgun (WGS) entry which is preliminary data.</text>
</comment>
<organism evidence="1 2">
    <name type="scientific">Caerostris extrusa</name>
    <name type="common">Bark spider</name>
    <name type="synonym">Caerostris bankana</name>
    <dbReference type="NCBI Taxonomy" id="172846"/>
    <lineage>
        <taxon>Eukaryota</taxon>
        <taxon>Metazoa</taxon>
        <taxon>Ecdysozoa</taxon>
        <taxon>Arthropoda</taxon>
        <taxon>Chelicerata</taxon>
        <taxon>Arachnida</taxon>
        <taxon>Araneae</taxon>
        <taxon>Araneomorphae</taxon>
        <taxon>Entelegynae</taxon>
        <taxon>Araneoidea</taxon>
        <taxon>Araneidae</taxon>
        <taxon>Caerostris</taxon>
    </lineage>
</organism>